<comment type="caution">
    <text evidence="1">The sequence shown here is derived from an EMBL/GenBank/DDBJ whole genome shotgun (WGS) entry which is preliminary data.</text>
</comment>
<evidence type="ECO:0000313" key="2">
    <source>
        <dbReference type="Proteomes" id="UP000435112"/>
    </source>
</evidence>
<accession>A0A6A3MW89</accession>
<dbReference type="Proteomes" id="UP000435112">
    <property type="component" value="Unassembled WGS sequence"/>
</dbReference>
<dbReference type="AlphaFoldDB" id="A0A6A3MW89"/>
<dbReference type="OrthoDB" id="265776at2759"/>
<reference evidence="1 2" key="1">
    <citation type="submission" date="2018-09" db="EMBL/GenBank/DDBJ databases">
        <title>Genomic investigation of the strawberry pathogen Phytophthora fragariae indicates pathogenicity is determined by transcriptional variation in three key races.</title>
        <authorList>
            <person name="Adams T.M."/>
            <person name="Armitage A.D."/>
            <person name="Sobczyk M.K."/>
            <person name="Bates H.J."/>
            <person name="Dunwell J.M."/>
            <person name="Nellist C.F."/>
            <person name="Harrison R.J."/>
        </authorList>
    </citation>
    <scope>NUCLEOTIDE SEQUENCE [LARGE SCALE GENOMIC DNA]</scope>
    <source>
        <strain evidence="1 2">SCRP324</strain>
    </source>
</reference>
<evidence type="ECO:0000313" key="1">
    <source>
        <dbReference type="EMBL" id="KAE9033675.1"/>
    </source>
</evidence>
<protein>
    <submittedName>
        <fullName evidence="1">Uncharacterized protein</fullName>
    </submittedName>
</protein>
<proteinExistence type="predicted"/>
<dbReference type="EMBL" id="QXFU01000433">
    <property type="protein sequence ID" value="KAE9033675.1"/>
    <property type="molecule type" value="Genomic_DNA"/>
</dbReference>
<gene>
    <name evidence="1" type="ORF">PR002_g8550</name>
</gene>
<name>A0A6A3MW89_9STRA</name>
<organism evidence="1 2">
    <name type="scientific">Phytophthora rubi</name>
    <dbReference type="NCBI Taxonomy" id="129364"/>
    <lineage>
        <taxon>Eukaryota</taxon>
        <taxon>Sar</taxon>
        <taxon>Stramenopiles</taxon>
        <taxon>Oomycota</taxon>
        <taxon>Peronosporomycetes</taxon>
        <taxon>Peronosporales</taxon>
        <taxon>Peronosporaceae</taxon>
        <taxon>Phytophthora</taxon>
    </lineage>
</organism>
<sequence length="91" mass="10051">MIAQRIKLLVTPMEAIGSSSLVSAHKKLVLGQAEESKSILLELGSILSPRYHNRGPMHQLQRVLQHKNELVSCLEQFVSEQRSSGDTGDAQ</sequence>